<feature type="domain" description="Leucine-rich repeat-containing N-terminal plant-type" evidence="15">
    <location>
        <begin position="33"/>
        <end position="69"/>
    </location>
</feature>
<keyword evidence="13" id="KW-0812">Transmembrane</keyword>
<accession>A0A1D1YN16</accession>
<evidence type="ECO:0000256" key="8">
    <source>
        <dbReference type="ARBA" id="ARBA00022741"/>
    </source>
</evidence>
<keyword evidence="8" id="KW-0547">Nucleotide-binding</keyword>
<dbReference type="InterPro" id="IPR032675">
    <property type="entry name" value="LRR_dom_sf"/>
</dbReference>
<evidence type="ECO:0000256" key="9">
    <source>
        <dbReference type="ARBA" id="ARBA00022777"/>
    </source>
</evidence>
<evidence type="ECO:0000256" key="5">
    <source>
        <dbReference type="ARBA" id="ARBA00022679"/>
    </source>
</evidence>
<organism evidence="16">
    <name type="scientific">Anthurium amnicola</name>
    <dbReference type="NCBI Taxonomy" id="1678845"/>
    <lineage>
        <taxon>Eukaryota</taxon>
        <taxon>Viridiplantae</taxon>
        <taxon>Streptophyta</taxon>
        <taxon>Embryophyta</taxon>
        <taxon>Tracheophyta</taxon>
        <taxon>Spermatophyta</taxon>
        <taxon>Magnoliopsida</taxon>
        <taxon>Liliopsida</taxon>
        <taxon>Araceae</taxon>
        <taxon>Pothoideae</taxon>
        <taxon>Potheae</taxon>
        <taxon>Anthurium</taxon>
    </lineage>
</organism>
<keyword evidence="13" id="KW-1133">Transmembrane helix</keyword>
<dbReference type="InterPro" id="IPR001611">
    <property type="entry name" value="Leu-rich_rpt"/>
</dbReference>
<dbReference type="Gene3D" id="3.30.200.20">
    <property type="entry name" value="Phosphorylase Kinase, domain 1"/>
    <property type="match status" value="1"/>
</dbReference>
<comment type="subcellular location">
    <subcellularLocation>
        <location evidence="1">Membrane</location>
    </subcellularLocation>
</comment>
<dbReference type="GO" id="GO:0004674">
    <property type="term" value="F:protein serine/threonine kinase activity"/>
    <property type="evidence" value="ECO:0007669"/>
    <property type="project" value="UniProtKB-KW"/>
</dbReference>
<keyword evidence="16" id="KW-0675">Receptor</keyword>
<keyword evidence="10" id="KW-0067">ATP-binding</keyword>
<dbReference type="FunFam" id="3.80.10.10:FF:000363">
    <property type="entry name" value="Leucine-rich repeat family protein"/>
    <property type="match status" value="1"/>
</dbReference>
<sequence>MASAIPRGGALLLALLLLCAGGAPIVSAATDGQDAAALLSLMGNWANTPPSWGQSGDPCGTPWEGVTCNNSRVTRLGLSTMGLKGTLTGDIAHLTELQSLDLSYNKDLGGQISPNIGNLKKLTTLILIGCSFIGSIPPEIGNLQELTFLALNSNNFTGNIPPTLGQLSNLDWLDVADNQLTGTIPVSSGDTPGLDQLVNTKHFHFNKNRLRGPLQENLFNSRMTLIHILFDGNDLQGTIPESVVLVKSLEVLRLDRNGLTGPVPTNINNLTRLSVLNLANNRLTGGIPDLTGMNVLNYVDLSNNSFAASEAPSWLSKLQSLTVLALQSGGLTGAVPSAMFSFPQLQEVILSNNKFNGTLDLGTTVSPQLRLVDFQNNTISGFTGGSPENNTLMLAGNPVCNNQASNTSYCRARLQQQWPYSTDLAKCGSMTCPPDQGLSPQSCGCDYPWTGTLIFRAPSFRDLTNRTRFKTLEMRLWTGLQLTPGSVSLQNPFFNSDDYLQMQLQLFPSGDVYFNRSEVQRLGFELSKQTYNRPTWGPNMIIHPFYSFPTGSKNSVSTGVVVGIAVGCAVLVLGLIAVGVYAWRQKRRAERAVELSKPFASWAPAGKDSGGAPQLKGARWFSFDDLKKSTHNFSEANEIGSGGYGKVTHPPAPSVSYVKRSCTG</sequence>
<keyword evidence="4" id="KW-0433">Leucine-rich repeat</keyword>
<dbReference type="EC" id="2.7.11.1" evidence="2"/>
<keyword evidence="5" id="KW-0808">Transferase</keyword>
<keyword evidence="6 14" id="KW-0732">Signal</keyword>
<evidence type="ECO:0000256" key="13">
    <source>
        <dbReference type="SAM" id="Phobius"/>
    </source>
</evidence>
<dbReference type="EMBL" id="GDJX01011915">
    <property type="protein sequence ID" value="JAT56021.1"/>
    <property type="molecule type" value="Transcribed_RNA"/>
</dbReference>
<name>A0A1D1YN16_9ARAE</name>
<keyword evidence="7" id="KW-0677">Repeat</keyword>
<dbReference type="SUPFAM" id="SSF52058">
    <property type="entry name" value="L domain-like"/>
    <property type="match status" value="1"/>
</dbReference>
<evidence type="ECO:0000256" key="4">
    <source>
        <dbReference type="ARBA" id="ARBA00022614"/>
    </source>
</evidence>
<evidence type="ECO:0000256" key="14">
    <source>
        <dbReference type="SAM" id="SignalP"/>
    </source>
</evidence>
<proteinExistence type="predicted"/>
<evidence type="ECO:0000256" key="1">
    <source>
        <dbReference type="ARBA" id="ARBA00004370"/>
    </source>
</evidence>
<evidence type="ECO:0000256" key="12">
    <source>
        <dbReference type="ARBA" id="ARBA00023180"/>
    </source>
</evidence>
<evidence type="ECO:0000256" key="10">
    <source>
        <dbReference type="ARBA" id="ARBA00022840"/>
    </source>
</evidence>
<keyword evidence="12" id="KW-0325">Glycoprotein</keyword>
<dbReference type="AlphaFoldDB" id="A0A1D1YN16"/>
<dbReference type="InterPro" id="IPR013210">
    <property type="entry name" value="LRR_N_plant-typ"/>
</dbReference>
<dbReference type="PANTHER" id="PTHR45974">
    <property type="entry name" value="RECEPTOR-LIKE PROTEIN 55"/>
    <property type="match status" value="1"/>
</dbReference>
<dbReference type="GO" id="GO:0016020">
    <property type="term" value="C:membrane"/>
    <property type="evidence" value="ECO:0007669"/>
    <property type="project" value="UniProtKB-SubCell"/>
</dbReference>
<evidence type="ECO:0000256" key="6">
    <source>
        <dbReference type="ARBA" id="ARBA00022729"/>
    </source>
</evidence>
<dbReference type="Gene3D" id="3.80.10.10">
    <property type="entry name" value="Ribonuclease Inhibitor"/>
    <property type="match status" value="3"/>
</dbReference>
<keyword evidence="11 13" id="KW-0472">Membrane</keyword>
<evidence type="ECO:0000259" key="15">
    <source>
        <dbReference type="Pfam" id="PF08263"/>
    </source>
</evidence>
<protein>
    <recommendedName>
        <fullName evidence="2">non-specific serine/threonine protein kinase</fullName>
        <ecNumber evidence="2">2.7.11.1</ecNumber>
    </recommendedName>
</protein>
<evidence type="ECO:0000256" key="7">
    <source>
        <dbReference type="ARBA" id="ARBA00022737"/>
    </source>
</evidence>
<keyword evidence="3" id="KW-0723">Serine/threonine-protein kinase</keyword>
<dbReference type="Pfam" id="PF00560">
    <property type="entry name" value="LRR_1"/>
    <property type="match status" value="4"/>
</dbReference>
<evidence type="ECO:0000313" key="16">
    <source>
        <dbReference type="EMBL" id="JAT56021.1"/>
    </source>
</evidence>
<evidence type="ECO:0000256" key="3">
    <source>
        <dbReference type="ARBA" id="ARBA00022527"/>
    </source>
</evidence>
<feature type="signal peptide" evidence="14">
    <location>
        <begin position="1"/>
        <end position="28"/>
    </location>
</feature>
<feature type="transmembrane region" description="Helical" evidence="13">
    <location>
        <begin position="560"/>
        <end position="583"/>
    </location>
</feature>
<evidence type="ECO:0000256" key="11">
    <source>
        <dbReference type="ARBA" id="ARBA00023136"/>
    </source>
</evidence>
<reference evidence="16" key="1">
    <citation type="submission" date="2015-07" db="EMBL/GenBank/DDBJ databases">
        <title>Transcriptome Assembly of Anthurium amnicola.</title>
        <authorList>
            <person name="Suzuki J."/>
        </authorList>
    </citation>
    <scope>NUCLEOTIDE SEQUENCE</scope>
</reference>
<dbReference type="Pfam" id="PF08263">
    <property type="entry name" value="LRRNT_2"/>
    <property type="match status" value="1"/>
</dbReference>
<dbReference type="PANTHER" id="PTHR45974:SF242">
    <property type="entry name" value="LEUCINE-RICH REPEAT PROTEIN KINASE FAMILY PROTEIN"/>
    <property type="match status" value="1"/>
</dbReference>
<gene>
    <name evidence="16" type="primary">At5g49770_17</name>
    <name evidence="16" type="ORF">g.113221</name>
</gene>
<evidence type="ECO:0000256" key="2">
    <source>
        <dbReference type="ARBA" id="ARBA00012513"/>
    </source>
</evidence>
<keyword evidence="9 16" id="KW-0418">Kinase</keyword>
<feature type="chain" id="PRO_5008900360" description="non-specific serine/threonine protein kinase" evidence="14">
    <location>
        <begin position="29"/>
        <end position="664"/>
    </location>
</feature>
<dbReference type="FunFam" id="3.80.10.10:FF:000830">
    <property type="entry name" value="Predicted protein"/>
    <property type="match status" value="1"/>
</dbReference>
<dbReference type="GO" id="GO:0005524">
    <property type="term" value="F:ATP binding"/>
    <property type="evidence" value="ECO:0007669"/>
    <property type="project" value="UniProtKB-KW"/>
</dbReference>